<gene>
    <name evidence="1" type="ORF">METZ01_LOCUS451843</name>
</gene>
<reference evidence="1" key="1">
    <citation type="submission" date="2018-05" db="EMBL/GenBank/DDBJ databases">
        <authorList>
            <person name="Lanie J.A."/>
            <person name="Ng W.-L."/>
            <person name="Kazmierczak K.M."/>
            <person name="Andrzejewski T.M."/>
            <person name="Davidsen T.M."/>
            <person name="Wayne K.J."/>
            <person name="Tettelin H."/>
            <person name="Glass J.I."/>
            <person name="Rusch D."/>
            <person name="Podicherti R."/>
            <person name="Tsui H.-C.T."/>
            <person name="Winkler M.E."/>
        </authorList>
    </citation>
    <scope>NUCLEOTIDE SEQUENCE</scope>
</reference>
<dbReference type="EMBL" id="UINC01186666">
    <property type="protein sequence ID" value="SVD98989.1"/>
    <property type="molecule type" value="Genomic_DNA"/>
</dbReference>
<organism evidence="1">
    <name type="scientific">marine metagenome</name>
    <dbReference type="NCBI Taxonomy" id="408172"/>
    <lineage>
        <taxon>unclassified sequences</taxon>
        <taxon>metagenomes</taxon>
        <taxon>ecological metagenomes</taxon>
    </lineage>
</organism>
<proteinExistence type="predicted"/>
<name>A0A382ZUM4_9ZZZZ</name>
<accession>A0A382ZUM4</accession>
<feature type="non-terminal residue" evidence="1">
    <location>
        <position position="1"/>
    </location>
</feature>
<protein>
    <submittedName>
        <fullName evidence="1">Uncharacterized protein</fullName>
    </submittedName>
</protein>
<sequence>HEIISNRYTHNWLWIINILRNLQNIIENFPMREVDV</sequence>
<evidence type="ECO:0000313" key="1">
    <source>
        <dbReference type="EMBL" id="SVD98989.1"/>
    </source>
</evidence>
<dbReference type="AlphaFoldDB" id="A0A382ZUM4"/>